<feature type="transmembrane region" description="Helical" evidence="1">
    <location>
        <begin position="20"/>
        <end position="39"/>
    </location>
</feature>
<protein>
    <submittedName>
        <fullName evidence="2">Uncharacterized protein</fullName>
    </submittedName>
</protein>
<dbReference type="Proteomes" id="UP000827092">
    <property type="component" value="Unassembled WGS sequence"/>
</dbReference>
<evidence type="ECO:0000313" key="3">
    <source>
        <dbReference type="Proteomes" id="UP000827092"/>
    </source>
</evidence>
<keyword evidence="1" id="KW-1133">Transmembrane helix</keyword>
<accession>A0AAV6TMJ6</accession>
<dbReference type="EMBL" id="JAFNEN010002173">
    <property type="protein sequence ID" value="KAG8172989.1"/>
    <property type="molecule type" value="Genomic_DNA"/>
</dbReference>
<gene>
    <name evidence="2" type="ORF">JTE90_015043</name>
</gene>
<keyword evidence="1" id="KW-0812">Transmembrane</keyword>
<name>A0AAV6TMJ6_9ARAC</name>
<sequence>MSKYRPYYGETANGSLNQLWFLGSYLVIWKITVAILELIQQQSSPLREQRFFNQNQRALCPLNVVSVKLWADRRGSSRPTYPKVSPYQRRWWVYAPTRS</sequence>
<reference evidence="2 3" key="1">
    <citation type="journal article" date="2022" name="Nat. Ecol. Evol.">
        <title>A masculinizing supergene underlies an exaggerated male reproductive morph in a spider.</title>
        <authorList>
            <person name="Hendrickx F."/>
            <person name="De Corte Z."/>
            <person name="Sonet G."/>
            <person name="Van Belleghem S.M."/>
            <person name="Kostlbacher S."/>
            <person name="Vangestel C."/>
        </authorList>
    </citation>
    <scope>NUCLEOTIDE SEQUENCE [LARGE SCALE GENOMIC DNA]</scope>
    <source>
        <strain evidence="2">W744_W776</strain>
    </source>
</reference>
<evidence type="ECO:0000313" key="2">
    <source>
        <dbReference type="EMBL" id="KAG8172989.1"/>
    </source>
</evidence>
<organism evidence="2 3">
    <name type="scientific">Oedothorax gibbosus</name>
    <dbReference type="NCBI Taxonomy" id="931172"/>
    <lineage>
        <taxon>Eukaryota</taxon>
        <taxon>Metazoa</taxon>
        <taxon>Ecdysozoa</taxon>
        <taxon>Arthropoda</taxon>
        <taxon>Chelicerata</taxon>
        <taxon>Arachnida</taxon>
        <taxon>Araneae</taxon>
        <taxon>Araneomorphae</taxon>
        <taxon>Entelegynae</taxon>
        <taxon>Araneoidea</taxon>
        <taxon>Linyphiidae</taxon>
        <taxon>Erigoninae</taxon>
        <taxon>Oedothorax</taxon>
    </lineage>
</organism>
<comment type="caution">
    <text evidence="2">The sequence shown here is derived from an EMBL/GenBank/DDBJ whole genome shotgun (WGS) entry which is preliminary data.</text>
</comment>
<proteinExistence type="predicted"/>
<dbReference type="AlphaFoldDB" id="A0AAV6TMJ6"/>
<evidence type="ECO:0000256" key="1">
    <source>
        <dbReference type="SAM" id="Phobius"/>
    </source>
</evidence>
<keyword evidence="3" id="KW-1185">Reference proteome</keyword>
<keyword evidence="1" id="KW-0472">Membrane</keyword>